<organism evidence="1 2">
    <name type="scientific">Methanocorpusculum petauri</name>
    <dbReference type="NCBI Taxonomy" id="3002863"/>
    <lineage>
        <taxon>Archaea</taxon>
        <taxon>Methanobacteriati</taxon>
        <taxon>Methanobacteriota</taxon>
        <taxon>Stenosarchaea group</taxon>
        <taxon>Methanomicrobia</taxon>
        <taxon>Methanomicrobiales</taxon>
        <taxon>Methanocorpusculaceae</taxon>
        <taxon>Methanocorpusculum</taxon>
    </lineage>
</organism>
<keyword evidence="2" id="KW-1185">Reference proteome</keyword>
<dbReference type="EMBL" id="JAPTGB010000003">
    <property type="protein sequence ID" value="MCZ0860033.1"/>
    <property type="molecule type" value="Genomic_DNA"/>
</dbReference>
<dbReference type="Proteomes" id="UP001141422">
    <property type="component" value="Unassembled WGS sequence"/>
</dbReference>
<protein>
    <submittedName>
        <fullName evidence="1">Uncharacterized protein</fullName>
    </submittedName>
</protein>
<gene>
    <name evidence="1" type="ORF">O0S10_02165</name>
</gene>
<evidence type="ECO:0000313" key="1">
    <source>
        <dbReference type="EMBL" id="MCZ0860033.1"/>
    </source>
</evidence>
<sequence>MELTVVVAFTSLVVSIISSIYGFTQNKKLQEFEHRTREDTKEDLVKLDTALKSIITKSSYRNDMKNLGFDAEKKIISDFLLSPTWLAIEYLINQNGDKTVLYVELLIILNRQDGITIGFAAHNAEKELSRISKQYHDELLNLKNNIYALLPEISGDSVERLSKTAVNAVKDRITYSDDYVKDAFRYLKEKKGVEDPNIDLFLAVLDNNEDLLKQAIDSGGNLSQDDRDLMRKYEKLLKDYKFVRMQKPSA</sequence>
<accession>A0ABT4IE69</accession>
<proteinExistence type="predicted"/>
<reference evidence="1" key="1">
    <citation type="submission" date="2022-12" db="EMBL/GenBank/DDBJ databases">
        <title>Isolation and characterisation of novel Methanocorpusculum spp. from native Australian herbivores indicates the genus is ancestrally host-associated.</title>
        <authorList>
            <person name="Volmer J.G."/>
            <person name="Soo R.M."/>
            <person name="Evans P.N."/>
            <person name="Hoedt E.C."/>
            <person name="Astorga Alsina A.L."/>
            <person name="Woodcroft B.J."/>
            <person name="Tyson G.W."/>
            <person name="Hugenholtz P."/>
            <person name="Morrison M."/>
        </authorList>
    </citation>
    <scope>NUCLEOTIDE SEQUENCE</scope>
    <source>
        <strain evidence="1">MG</strain>
    </source>
</reference>
<evidence type="ECO:0000313" key="2">
    <source>
        <dbReference type="Proteomes" id="UP001141422"/>
    </source>
</evidence>
<dbReference type="RefSeq" id="WP_268924255.1">
    <property type="nucleotide sequence ID" value="NZ_JAPTGB010000003.1"/>
</dbReference>
<comment type="caution">
    <text evidence="1">The sequence shown here is derived from an EMBL/GenBank/DDBJ whole genome shotgun (WGS) entry which is preliminary data.</text>
</comment>
<name>A0ABT4IE69_9EURY</name>